<keyword evidence="2" id="KW-1185">Reference proteome</keyword>
<dbReference type="AlphaFoldDB" id="A0AAU9FR21"/>
<sequence>MIQRSNRLWPRLRKEWMTNARS</sequence>
<protein>
    <submittedName>
        <fullName evidence="1">Uncharacterized protein</fullName>
    </submittedName>
</protein>
<accession>A0AAU9FR21</accession>
<proteinExistence type="predicted"/>
<dbReference type="EMBL" id="AP029265">
    <property type="protein sequence ID" value="BFF98432.1"/>
    <property type="molecule type" value="Genomic_DNA"/>
</dbReference>
<evidence type="ECO:0000313" key="1">
    <source>
        <dbReference type="EMBL" id="BFF98432.1"/>
    </source>
</evidence>
<reference evidence="1 2" key="1">
    <citation type="submission" date="2024-02" db="EMBL/GenBank/DDBJ databases">
        <title>A chromosome-level genome assembly of Drosophila madeirensis, a fruit fly species endemic to Madeira island.</title>
        <authorList>
            <person name="Tomihara K."/>
            <person name="Llopart A."/>
            <person name="Yamamoto D."/>
        </authorList>
    </citation>
    <scope>NUCLEOTIDE SEQUENCE [LARGE SCALE GENOMIC DNA]</scope>
    <source>
        <strain evidence="1 2">RF1</strain>
    </source>
</reference>
<dbReference type="Proteomes" id="UP001500889">
    <property type="component" value="Chromosome J"/>
</dbReference>
<evidence type="ECO:0000313" key="2">
    <source>
        <dbReference type="Proteomes" id="UP001500889"/>
    </source>
</evidence>
<name>A0AAU9FR21_DROMD</name>
<organism evidence="1 2">
    <name type="scientific">Drosophila madeirensis</name>
    <name type="common">Fruit fly</name>
    <dbReference type="NCBI Taxonomy" id="30013"/>
    <lineage>
        <taxon>Eukaryota</taxon>
        <taxon>Metazoa</taxon>
        <taxon>Ecdysozoa</taxon>
        <taxon>Arthropoda</taxon>
        <taxon>Hexapoda</taxon>
        <taxon>Insecta</taxon>
        <taxon>Pterygota</taxon>
        <taxon>Neoptera</taxon>
        <taxon>Endopterygota</taxon>
        <taxon>Diptera</taxon>
        <taxon>Brachycera</taxon>
        <taxon>Muscomorpha</taxon>
        <taxon>Ephydroidea</taxon>
        <taxon>Drosophilidae</taxon>
        <taxon>Drosophila</taxon>
        <taxon>Sophophora</taxon>
    </lineage>
</organism>
<gene>
    <name evidence="1" type="ORF">DMAD_06603</name>
</gene>